<sequence>MDKHSLPIDKRCIIEVNYTKDGEFMSSNFVVSLKETRNPLEDILVPVEQRIGYVGGETPVIPIYFYRLLGVEGEEENDFNIYINELFRLDEQLSAYGRYVRFDGSILTPQNNEMSYFKNFIGKSLTQDPTALRKQGLSLFFNSRIFYGHSHYAVIHKAFLQVLDLFLKNESFLNTSKVETFVVKILIWLQRIIEKLYPTSQPDKDIPKIIFYGDIKAHEVYFLIFASLLGIDILYIHTEPAKEQRFSQIDSNDMFSKRMVYSNSFPIKPFPQEAKRVRKKTVTYEAKEEIESFLYGEEVGIFKTRQFETGLTKPITLRTTHDEMKILWHEDAKIRPEFQVKNEIVYVPNLFVKVSGTYPQLEDYWKELFEMKETVNTVFREKVDFTPITYSRQEMYSTSFVFDANGLIEKEKLFKHPLYKLAYLNQTVQDFVVSKMNELIKSDMFLKEMDDDLRIKILMTVITLEKDFLRLVESFDFTGKVPKIVIYDNKPDNFSETDIILLCYFNLIGADILIYTPTNYNNIEAWINRNYFDIHQLPAVQFDLEIPNDIPKTKTGFLKRFFKR</sequence>
<protein>
    <submittedName>
        <fullName evidence="2">YceG-like Ter operon protein</fullName>
    </submittedName>
</protein>
<evidence type="ECO:0000313" key="3">
    <source>
        <dbReference type="Proteomes" id="UP000247416"/>
    </source>
</evidence>
<feature type="domain" description="Putative component of 'biosynthetic module'" evidence="1">
    <location>
        <begin position="34"/>
        <end position="295"/>
    </location>
</feature>
<gene>
    <name evidence="2" type="ORF">BJ095_11655</name>
</gene>
<comment type="caution">
    <text evidence="2">The sequence shown here is derived from an EMBL/GenBank/DDBJ whole genome shotgun (WGS) entry which is preliminary data.</text>
</comment>
<accession>A0A318TP84</accession>
<keyword evidence="3" id="KW-1185">Reference proteome</keyword>
<evidence type="ECO:0000313" key="2">
    <source>
        <dbReference type="EMBL" id="PYF05707.1"/>
    </source>
</evidence>
<feature type="domain" description="Putative component of 'biosynthetic module'" evidence="1">
    <location>
        <begin position="319"/>
        <end position="541"/>
    </location>
</feature>
<dbReference type="Pfam" id="PF14266">
    <property type="entry name" value="YceG_bac"/>
    <property type="match status" value="2"/>
</dbReference>
<dbReference type="InterPro" id="IPR025647">
    <property type="entry name" value="YceG_bac"/>
</dbReference>
<proteinExistence type="predicted"/>
<evidence type="ECO:0000259" key="1">
    <source>
        <dbReference type="Pfam" id="PF14266"/>
    </source>
</evidence>
<dbReference type="OrthoDB" id="189537at2"/>
<dbReference type="Proteomes" id="UP000247416">
    <property type="component" value="Unassembled WGS sequence"/>
</dbReference>
<dbReference type="AlphaFoldDB" id="A0A318TP84"/>
<reference evidence="2 3" key="1">
    <citation type="submission" date="2018-06" db="EMBL/GenBank/DDBJ databases">
        <title>Genomic Encyclopedia of Archaeal and Bacterial Type Strains, Phase II (KMG-II): from individual species to whole genera.</title>
        <authorList>
            <person name="Goeker M."/>
        </authorList>
    </citation>
    <scope>NUCLEOTIDE SEQUENCE [LARGE SCALE GENOMIC DNA]</scope>
    <source>
        <strain evidence="2 3">KACC 16626</strain>
    </source>
</reference>
<dbReference type="EMBL" id="QJTJ01000016">
    <property type="protein sequence ID" value="PYF05707.1"/>
    <property type="molecule type" value="Genomic_DNA"/>
</dbReference>
<name>A0A318TP84_9BACL</name>
<organism evidence="2 3">
    <name type="scientific">Ureibacillus chungkukjangi</name>
    <dbReference type="NCBI Taxonomy" id="1202712"/>
    <lineage>
        <taxon>Bacteria</taxon>
        <taxon>Bacillati</taxon>
        <taxon>Bacillota</taxon>
        <taxon>Bacilli</taxon>
        <taxon>Bacillales</taxon>
        <taxon>Caryophanaceae</taxon>
        <taxon>Ureibacillus</taxon>
    </lineage>
</organism>